<name>A0AB34JL67_PRYPA</name>
<dbReference type="Proteomes" id="UP001515480">
    <property type="component" value="Unassembled WGS sequence"/>
</dbReference>
<dbReference type="EMBL" id="JBGBPQ010000006">
    <property type="protein sequence ID" value="KAL1522423.1"/>
    <property type="molecule type" value="Genomic_DNA"/>
</dbReference>
<evidence type="ECO:0000313" key="1">
    <source>
        <dbReference type="EMBL" id="KAL1522423.1"/>
    </source>
</evidence>
<keyword evidence="2" id="KW-1185">Reference proteome</keyword>
<comment type="caution">
    <text evidence="1">The sequence shown here is derived from an EMBL/GenBank/DDBJ whole genome shotgun (WGS) entry which is preliminary data.</text>
</comment>
<dbReference type="AlphaFoldDB" id="A0AB34JL67"/>
<proteinExistence type="predicted"/>
<organism evidence="1 2">
    <name type="scientific">Prymnesium parvum</name>
    <name type="common">Toxic golden alga</name>
    <dbReference type="NCBI Taxonomy" id="97485"/>
    <lineage>
        <taxon>Eukaryota</taxon>
        <taxon>Haptista</taxon>
        <taxon>Haptophyta</taxon>
        <taxon>Prymnesiophyceae</taxon>
        <taxon>Prymnesiales</taxon>
        <taxon>Prymnesiaceae</taxon>
        <taxon>Prymnesium</taxon>
    </lineage>
</organism>
<evidence type="ECO:0000313" key="2">
    <source>
        <dbReference type="Proteomes" id="UP001515480"/>
    </source>
</evidence>
<reference evidence="1 2" key="1">
    <citation type="journal article" date="2024" name="Science">
        <title>Giant polyketide synthase enzymes in the biosynthesis of giant marine polyether toxins.</title>
        <authorList>
            <person name="Fallon T.R."/>
            <person name="Shende V.V."/>
            <person name="Wierzbicki I.H."/>
            <person name="Pendleton A.L."/>
            <person name="Watervoot N.F."/>
            <person name="Auber R.P."/>
            <person name="Gonzalez D.J."/>
            <person name="Wisecaver J.H."/>
            <person name="Moore B.S."/>
        </authorList>
    </citation>
    <scope>NUCLEOTIDE SEQUENCE [LARGE SCALE GENOMIC DNA]</scope>
    <source>
        <strain evidence="1 2">12B1</strain>
    </source>
</reference>
<sequence length="184" mass="21110">MSFEASGRRAPQPHDLPGDIAELASSGLAKGQPIWERLAVYVRQRNLDLRLLLDGYDKRRRGFMPLTTFRRALACAFSQQWLELAMTTAEFQLITEPYLTRKPVARGDPEACIMWRMFANDLNNYAGDVNENEAFFARTTKTIKQRVEYSSAMTPMDPVEREHATREAFAGQCGFADDYRREHP</sequence>
<gene>
    <name evidence="1" type="ORF">AB1Y20_017413</name>
</gene>
<accession>A0AB34JL67</accession>
<protein>
    <submittedName>
        <fullName evidence="1">Uncharacterized protein</fullName>
    </submittedName>
</protein>